<evidence type="ECO:0000256" key="1">
    <source>
        <dbReference type="SAM" id="MobiDB-lite"/>
    </source>
</evidence>
<reference evidence="2 3" key="1">
    <citation type="journal article" date="2024" name="Front Chem Biol">
        <title>Unveiling the potential of Daldinia eschscholtzii MFLUCC 19-0629 through bioactivity and bioinformatics studies for enhanced sustainable agriculture production.</title>
        <authorList>
            <person name="Brooks S."/>
            <person name="Weaver J.A."/>
            <person name="Klomchit A."/>
            <person name="Alharthi S.A."/>
            <person name="Onlamun T."/>
            <person name="Nurani R."/>
            <person name="Vong T.K."/>
            <person name="Alberti F."/>
            <person name="Greco C."/>
        </authorList>
    </citation>
    <scope>NUCLEOTIDE SEQUENCE [LARGE SCALE GENOMIC DNA]</scope>
    <source>
        <strain evidence="2">MFLUCC 19-0629</strain>
    </source>
</reference>
<sequence length="273" mass="31619">MSKRTVKRKADLEPLSDGPDVLSKETSKKKKTGTDRRLSRLEEYNEDEGRESSRNFQRWAEIFESNTKGEAMKSKTLIKNFSMKVKKQADKVRDYMQDQEKLLVQSSSKFIKTFEELYSATNFSYGSDGEARKTRKENHILFQDAQAIISESYALLKKFEETDEQLKNYKFELPTAKWKQDKQDMKELLSCGHEYGERLIEGKLVPIAQIAQQPHGYKSKEKEAAASEFFKKSSKMRDEEDTWGTVAAAQVKRFTAIAKLVPLEGLEQVRRRS</sequence>
<proteinExistence type="predicted"/>
<evidence type="ECO:0000313" key="3">
    <source>
        <dbReference type="Proteomes" id="UP001369815"/>
    </source>
</evidence>
<dbReference type="AlphaFoldDB" id="A0AAX6MRV6"/>
<gene>
    <name evidence="2" type="ORF">Daesc_003013</name>
</gene>
<accession>A0AAX6MRV6</accession>
<keyword evidence="3" id="KW-1185">Reference proteome</keyword>
<organism evidence="2 3">
    <name type="scientific">Daldinia eschscholtzii</name>
    <dbReference type="NCBI Taxonomy" id="292717"/>
    <lineage>
        <taxon>Eukaryota</taxon>
        <taxon>Fungi</taxon>
        <taxon>Dikarya</taxon>
        <taxon>Ascomycota</taxon>
        <taxon>Pezizomycotina</taxon>
        <taxon>Sordariomycetes</taxon>
        <taxon>Xylariomycetidae</taxon>
        <taxon>Xylariales</taxon>
        <taxon>Hypoxylaceae</taxon>
        <taxon>Daldinia</taxon>
    </lineage>
</organism>
<name>A0AAX6MRV6_9PEZI</name>
<feature type="compositionally biased region" description="Basic and acidic residues" evidence="1">
    <location>
        <begin position="22"/>
        <end position="43"/>
    </location>
</feature>
<comment type="caution">
    <text evidence="2">The sequence shown here is derived from an EMBL/GenBank/DDBJ whole genome shotgun (WGS) entry which is preliminary data.</text>
</comment>
<dbReference type="Proteomes" id="UP001369815">
    <property type="component" value="Unassembled WGS sequence"/>
</dbReference>
<dbReference type="EMBL" id="JBANMG010000003">
    <property type="protein sequence ID" value="KAK6955378.1"/>
    <property type="molecule type" value="Genomic_DNA"/>
</dbReference>
<evidence type="ECO:0000313" key="2">
    <source>
        <dbReference type="EMBL" id="KAK6955378.1"/>
    </source>
</evidence>
<protein>
    <submittedName>
        <fullName evidence="2">Uncharacterized protein</fullName>
    </submittedName>
</protein>
<feature type="region of interest" description="Disordered" evidence="1">
    <location>
        <begin position="1"/>
        <end position="55"/>
    </location>
</feature>